<name>A0ABD1Z4J8_9MARC</name>
<evidence type="ECO:0000313" key="2">
    <source>
        <dbReference type="Proteomes" id="UP001605036"/>
    </source>
</evidence>
<dbReference type="Gene3D" id="3.60.10.10">
    <property type="entry name" value="Endonuclease/exonuclease/phosphatase"/>
    <property type="match status" value="1"/>
</dbReference>
<accession>A0ABD1Z4J8</accession>
<keyword evidence="2" id="KW-1185">Reference proteome</keyword>
<dbReference type="Proteomes" id="UP001605036">
    <property type="component" value="Unassembled WGS sequence"/>
</dbReference>
<evidence type="ECO:0000313" key="1">
    <source>
        <dbReference type="EMBL" id="KAL2642703.1"/>
    </source>
</evidence>
<proteinExistence type="predicted"/>
<gene>
    <name evidence="1" type="ORF">R1flu_010290</name>
</gene>
<dbReference type="InterPro" id="IPR036691">
    <property type="entry name" value="Endo/exonu/phosph_ase_sf"/>
</dbReference>
<sequence>MKIAAINIAPSYTSLAAQGRNGGGTALFLHPTITLKESRSLPDGNLTWACAEYQGHTLHIAVVYGPHVPGLRAQLWKHLNHILPFCKWILMGDWNSMERTDQTSGHKNLMVGEEESNFRSLKLKFALSDAYDLAEERKGPYYTRHIAYGAKFRWATLDRIYLPSDAPWFEAVEVINHQAEFTLSDHMPVSISLALGSHLPRGVKFRTYFKCDAHLMAQVETNLKLRELWTRETNEVKDPVKAYCKGWAIMRKHMKDMQREQATQVSQIEELGKRLKACHESLPLNPSTKQKAEIF</sequence>
<reference evidence="1 2" key="1">
    <citation type="submission" date="2024-09" db="EMBL/GenBank/DDBJ databases">
        <title>Chromosome-scale assembly of Riccia fluitans.</title>
        <authorList>
            <person name="Paukszto L."/>
            <person name="Sawicki J."/>
            <person name="Karawczyk K."/>
            <person name="Piernik-Szablinska J."/>
            <person name="Szczecinska M."/>
            <person name="Mazdziarz M."/>
        </authorList>
    </citation>
    <scope>NUCLEOTIDE SEQUENCE [LARGE SCALE GENOMIC DNA]</scope>
    <source>
        <strain evidence="1">Rf_01</strain>
        <tissue evidence="1">Aerial parts of the thallus</tissue>
    </source>
</reference>
<organism evidence="1 2">
    <name type="scientific">Riccia fluitans</name>
    <dbReference type="NCBI Taxonomy" id="41844"/>
    <lineage>
        <taxon>Eukaryota</taxon>
        <taxon>Viridiplantae</taxon>
        <taxon>Streptophyta</taxon>
        <taxon>Embryophyta</taxon>
        <taxon>Marchantiophyta</taxon>
        <taxon>Marchantiopsida</taxon>
        <taxon>Marchantiidae</taxon>
        <taxon>Marchantiales</taxon>
        <taxon>Ricciaceae</taxon>
        <taxon>Riccia</taxon>
    </lineage>
</organism>
<dbReference type="SUPFAM" id="SSF56219">
    <property type="entry name" value="DNase I-like"/>
    <property type="match status" value="1"/>
</dbReference>
<protein>
    <recommendedName>
        <fullName evidence="3">Endonuclease/exonuclease/phosphatase domain-containing protein</fullName>
    </recommendedName>
</protein>
<evidence type="ECO:0008006" key="3">
    <source>
        <dbReference type="Google" id="ProtNLM"/>
    </source>
</evidence>
<comment type="caution">
    <text evidence="1">The sequence shown here is derived from an EMBL/GenBank/DDBJ whole genome shotgun (WGS) entry which is preliminary data.</text>
</comment>
<dbReference type="AlphaFoldDB" id="A0ABD1Z4J8"/>
<dbReference type="EMBL" id="JBHFFA010000002">
    <property type="protein sequence ID" value="KAL2642703.1"/>
    <property type="molecule type" value="Genomic_DNA"/>
</dbReference>